<evidence type="ECO:0000256" key="17">
    <source>
        <dbReference type="PROSITE-ProRule" id="PRU10141"/>
    </source>
</evidence>
<keyword evidence="13 17" id="KW-0067">ATP-binding</keyword>
<evidence type="ECO:0000256" key="15">
    <source>
        <dbReference type="ARBA" id="ARBA00047899"/>
    </source>
</evidence>
<evidence type="ECO:0000256" key="5">
    <source>
        <dbReference type="ARBA" id="ARBA00022527"/>
    </source>
</evidence>
<evidence type="ECO:0000256" key="11">
    <source>
        <dbReference type="ARBA" id="ARBA00022777"/>
    </source>
</evidence>
<evidence type="ECO:0000256" key="8">
    <source>
        <dbReference type="ARBA" id="ARBA00022723"/>
    </source>
</evidence>
<evidence type="ECO:0000259" key="22">
    <source>
        <dbReference type="PROSITE" id="PS50081"/>
    </source>
</evidence>
<keyword evidence="10" id="KW-0863">Zinc-finger</keyword>
<keyword evidence="12" id="KW-0862">Zinc</keyword>
<gene>
    <name evidence="25" type="primary">CIT</name>
    <name evidence="25" type="ORF">BLAG_LOCUS2309</name>
</gene>
<dbReference type="GO" id="GO:0008270">
    <property type="term" value="F:zinc ion binding"/>
    <property type="evidence" value="ECO:0007669"/>
    <property type="project" value="UniProtKB-KW"/>
</dbReference>
<dbReference type="FunFam" id="2.30.29.30:FF:000081">
    <property type="entry name" value="Citron rho-interacting serine/threonine kinase"/>
    <property type="match status" value="1"/>
</dbReference>
<dbReference type="InterPro" id="IPR008271">
    <property type="entry name" value="Ser/Thr_kinase_AS"/>
</dbReference>
<evidence type="ECO:0000256" key="2">
    <source>
        <dbReference type="ARBA" id="ARBA00004496"/>
    </source>
</evidence>
<dbReference type="InterPro" id="IPR002219">
    <property type="entry name" value="PKC_DAG/PE"/>
</dbReference>
<evidence type="ECO:0000256" key="13">
    <source>
        <dbReference type="ARBA" id="ARBA00022840"/>
    </source>
</evidence>
<dbReference type="CDD" id="cd05601">
    <property type="entry name" value="STKc_CRIK"/>
    <property type="match status" value="1"/>
</dbReference>
<dbReference type="Pfam" id="PF00780">
    <property type="entry name" value="CNH"/>
    <property type="match status" value="1"/>
</dbReference>
<feature type="coiled-coil region" evidence="18">
    <location>
        <begin position="1028"/>
        <end position="1381"/>
    </location>
</feature>
<dbReference type="PROSITE" id="PS50003">
    <property type="entry name" value="PH_DOMAIN"/>
    <property type="match status" value="1"/>
</dbReference>
<feature type="compositionally biased region" description="Basic and acidic residues" evidence="19">
    <location>
        <begin position="721"/>
        <end position="750"/>
    </location>
</feature>
<dbReference type="CDD" id="cd20814">
    <property type="entry name" value="CRIK"/>
    <property type="match status" value="1"/>
</dbReference>
<dbReference type="PROSITE" id="PS00479">
    <property type="entry name" value="ZF_DAG_PE_1"/>
    <property type="match status" value="1"/>
</dbReference>
<evidence type="ECO:0000259" key="21">
    <source>
        <dbReference type="PROSITE" id="PS50011"/>
    </source>
</evidence>
<keyword evidence="8" id="KW-0479">Metal-binding</keyword>
<comment type="subcellular location">
    <subcellularLocation>
        <location evidence="2">Cytoplasm</location>
    </subcellularLocation>
</comment>
<dbReference type="PANTHER" id="PTHR22988">
    <property type="entry name" value="MYOTONIC DYSTROPHY S/T KINASE-RELATED"/>
    <property type="match status" value="1"/>
</dbReference>
<dbReference type="SMART" id="SM00036">
    <property type="entry name" value="CNH"/>
    <property type="match status" value="1"/>
</dbReference>
<dbReference type="FunFam" id="1.10.510.10:FF:000751">
    <property type="entry name" value="Non-specific serine/threonine protein kinase"/>
    <property type="match status" value="1"/>
</dbReference>
<dbReference type="Gene3D" id="3.30.60.20">
    <property type="match status" value="1"/>
</dbReference>
<dbReference type="SMART" id="SM00233">
    <property type="entry name" value="PH"/>
    <property type="match status" value="1"/>
</dbReference>
<dbReference type="PROSITE" id="PS50011">
    <property type="entry name" value="PROTEIN_KINASE_DOM"/>
    <property type="match status" value="1"/>
</dbReference>
<evidence type="ECO:0000256" key="18">
    <source>
        <dbReference type="SAM" id="Coils"/>
    </source>
</evidence>
<dbReference type="GO" id="GO:0004674">
    <property type="term" value="F:protein serine/threonine kinase activity"/>
    <property type="evidence" value="ECO:0007669"/>
    <property type="project" value="UniProtKB-KW"/>
</dbReference>
<dbReference type="SUPFAM" id="SSF57889">
    <property type="entry name" value="Cysteine-rich domain"/>
    <property type="match status" value="1"/>
</dbReference>
<feature type="compositionally biased region" description="Basic and acidic residues" evidence="19">
    <location>
        <begin position="2075"/>
        <end position="2086"/>
    </location>
</feature>
<dbReference type="Pfam" id="PF00169">
    <property type="entry name" value="PH"/>
    <property type="match status" value="1"/>
</dbReference>
<evidence type="ECO:0000256" key="14">
    <source>
        <dbReference type="ARBA" id="ARBA00023054"/>
    </source>
</evidence>
<feature type="domain" description="PH" evidence="20">
    <location>
        <begin position="1620"/>
        <end position="1735"/>
    </location>
</feature>
<dbReference type="InterPro" id="IPR000719">
    <property type="entry name" value="Prot_kinase_dom"/>
</dbReference>
<evidence type="ECO:0000256" key="12">
    <source>
        <dbReference type="ARBA" id="ARBA00022833"/>
    </source>
</evidence>
<feature type="compositionally biased region" description="Low complexity" evidence="19">
    <location>
        <begin position="2136"/>
        <end position="2154"/>
    </location>
</feature>
<dbReference type="PROSITE" id="PS00108">
    <property type="entry name" value="PROTEIN_KINASE_ST"/>
    <property type="match status" value="1"/>
</dbReference>
<feature type="domain" description="Protein kinase" evidence="21">
    <location>
        <begin position="105"/>
        <end position="367"/>
    </location>
</feature>
<keyword evidence="7" id="KW-0808">Transferase</keyword>
<dbReference type="InterPro" id="IPR011009">
    <property type="entry name" value="Kinase-like_dom_sf"/>
</dbReference>
<evidence type="ECO:0000256" key="4">
    <source>
        <dbReference type="ARBA" id="ARBA00022490"/>
    </source>
</evidence>
<evidence type="ECO:0000256" key="16">
    <source>
        <dbReference type="ARBA" id="ARBA00048679"/>
    </source>
</evidence>
<dbReference type="PROSITE" id="PS50219">
    <property type="entry name" value="CNH"/>
    <property type="match status" value="1"/>
</dbReference>
<evidence type="ECO:0000256" key="10">
    <source>
        <dbReference type="ARBA" id="ARBA00022771"/>
    </source>
</evidence>
<name>A0A8J9W5C9_BRALA</name>
<dbReference type="SMART" id="SM00220">
    <property type="entry name" value="S_TKc"/>
    <property type="match status" value="1"/>
</dbReference>
<keyword evidence="4" id="KW-0963">Cytoplasm</keyword>
<feature type="region of interest" description="Disordered" evidence="19">
    <location>
        <begin position="721"/>
        <end position="763"/>
    </location>
</feature>
<proteinExistence type="predicted"/>
<comment type="catalytic activity">
    <reaction evidence="15">
        <text>L-threonyl-[protein] + ATP = O-phospho-L-threonyl-[protein] + ADP + H(+)</text>
        <dbReference type="Rhea" id="RHEA:46608"/>
        <dbReference type="Rhea" id="RHEA-COMP:11060"/>
        <dbReference type="Rhea" id="RHEA-COMP:11605"/>
        <dbReference type="ChEBI" id="CHEBI:15378"/>
        <dbReference type="ChEBI" id="CHEBI:30013"/>
        <dbReference type="ChEBI" id="CHEBI:30616"/>
        <dbReference type="ChEBI" id="CHEBI:61977"/>
        <dbReference type="ChEBI" id="CHEBI:456216"/>
        <dbReference type="EC" id="2.7.11.1"/>
    </reaction>
</comment>
<dbReference type="InterPro" id="IPR017441">
    <property type="entry name" value="Protein_kinase_ATP_BS"/>
</dbReference>
<keyword evidence="6" id="KW-0597">Phosphoprotein</keyword>
<dbReference type="FunFam" id="3.30.60.20:FF:000018">
    <property type="entry name" value="Citron rho-interacting serine/threonine kinase"/>
    <property type="match status" value="1"/>
</dbReference>
<dbReference type="SUPFAM" id="SSF50729">
    <property type="entry name" value="PH domain-like"/>
    <property type="match status" value="1"/>
</dbReference>
<evidence type="ECO:0000259" key="23">
    <source>
        <dbReference type="PROSITE" id="PS50219"/>
    </source>
</evidence>
<feature type="domain" description="Phorbol-ester/DAG-type" evidence="22">
    <location>
        <begin position="1541"/>
        <end position="1590"/>
    </location>
</feature>
<evidence type="ECO:0000256" key="3">
    <source>
        <dbReference type="ARBA" id="ARBA00012513"/>
    </source>
</evidence>
<dbReference type="PROSITE" id="PS00107">
    <property type="entry name" value="PROTEIN_KINASE_ATP"/>
    <property type="match status" value="1"/>
</dbReference>
<dbReference type="EC" id="2.7.11.1" evidence="3"/>
<dbReference type="Proteomes" id="UP000838412">
    <property type="component" value="Chromosome 1"/>
</dbReference>
<dbReference type="GO" id="GO:0005524">
    <property type="term" value="F:ATP binding"/>
    <property type="evidence" value="ECO:0007669"/>
    <property type="project" value="UniProtKB-UniRule"/>
</dbReference>
<feature type="domain" description="CNH" evidence="23">
    <location>
        <begin position="1761"/>
        <end position="2056"/>
    </location>
</feature>
<keyword evidence="11" id="KW-0418">Kinase</keyword>
<reference evidence="25" key="1">
    <citation type="submission" date="2022-01" db="EMBL/GenBank/DDBJ databases">
        <authorList>
            <person name="Braso-Vives M."/>
        </authorList>
    </citation>
    <scope>NUCLEOTIDE SEQUENCE</scope>
</reference>
<dbReference type="Gene3D" id="1.10.510.10">
    <property type="entry name" value="Transferase(Phosphotransferase) domain 1"/>
    <property type="match status" value="1"/>
</dbReference>
<evidence type="ECO:0000259" key="20">
    <source>
        <dbReference type="PROSITE" id="PS50003"/>
    </source>
</evidence>
<feature type="compositionally biased region" description="Polar residues" evidence="19">
    <location>
        <begin position="1505"/>
        <end position="1527"/>
    </location>
</feature>
<comment type="catalytic activity">
    <reaction evidence="16">
        <text>L-seryl-[protein] + ATP = O-phospho-L-seryl-[protein] + ADP + H(+)</text>
        <dbReference type="Rhea" id="RHEA:17989"/>
        <dbReference type="Rhea" id="RHEA-COMP:9863"/>
        <dbReference type="Rhea" id="RHEA-COMP:11604"/>
        <dbReference type="ChEBI" id="CHEBI:15378"/>
        <dbReference type="ChEBI" id="CHEBI:29999"/>
        <dbReference type="ChEBI" id="CHEBI:30616"/>
        <dbReference type="ChEBI" id="CHEBI:83421"/>
        <dbReference type="ChEBI" id="CHEBI:456216"/>
        <dbReference type="EC" id="2.7.11.1"/>
    </reaction>
</comment>
<evidence type="ECO:0000313" key="26">
    <source>
        <dbReference type="Proteomes" id="UP000838412"/>
    </source>
</evidence>
<evidence type="ECO:0000256" key="7">
    <source>
        <dbReference type="ARBA" id="ARBA00022679"/>
    </source>
</evidence>
<dbReference type="InterPro" id="IPR027267">
    <property type="entry name" value="AH/BAR_dom_sf"/>
</dbReference>
<feature type="coiled-coil region" evidence="18">
    <location>
        <begin position="962"/>
        <end position="989"/>
    </location>
</feature>
<protein>
    <recommendedName>
        <fullName evidence="3">non-specific serine/threonine protein kinase</fullName>
        <ecNumber evidence="3">2.7.11.1</ecNumber>
    </recommendedName>
</protein>
<keyword evidence="5" id="KW-0723">Serine/threonine-protein kinase</keyword>
<feature type="coiled-coil region" evidence="18">
    <location>
        <begin position="452"/>
        <end position="493"/>
    </location>
</feature>
<dbReference type="Pfam" id="PF00069">
    <property type="entry name" value="Pkinase"/>
    <property type="match status" value="1"/>
</dbReference>
<dbReference type="FunFam" id="3.30.200.20:FF:000017">
    <property type="entry name" value="Non-specific serine/threonine protein kinase"/>
    <property type="match status" value="1"/>
</dbReference>
<dbReference type="SUPFAM" id="SSF56112">
    <property type="entry name" value="Protein kinase-like (PK-like)"/>
    <property type="match status" value="1"/>
</dbReference>
<dbReference type="PANTHER" id="PTHR22988:SF71">
    <property type="entry name" value="CITRON RHO-INTERACTING KINASE"/>
    <property type="match status" value="1"/>
</dbReference>
<dbReference type="GO" id="GO:0005737">
    <property type="term" value="C:cytoplasm"/>
    <property type="evidence" value="ECO:0007669"/>
    <property type="project" value="UniProtKB-SubCell"/>
</dbReference>
<dbReference type="InterPro" id="IPR050839">
    <property type="entry name" value="Rho-assoc_Ser/Thr_Kinase"/>
</dbReference>
<dbReference type="InterPro" id="IPR001180">
    <property type="entry name" value="CNH_dom"/>
</dbReference>
<evidence type="ECO:0000256" key="6">
    <source>
        <dbReference type="ARBA" id="ARBA00022553"/>
    </source>
</evidence>
<dbReference type="PROSITE" id="PS50081">
    <property type="entry name" value="ZF_DAG_PE_2"/>
    <property type="match status" value="1"/>
</dbReference>
<dbReference type="InterPro" id="IPR037708">
    <property type="entry name" value="CRIK_dom"/>
</dbReference>
<feature type="region of interest" description="Disordered" evidence="19">
    <location>
        <begin position="2073"/>
        <end position="2182"/>
    </location>
</feature>
<dbReference type="Gene3D" id="3.30.200.20">
    <property type="entry name" value="Phosphorylase Kinase, domain 1"/>
    <property type="match status" value="1"/>
</dbReference>
<evidence type="ECO:0000259" key="24">
    <source>
        <dbReference type="PROSITE" id="PS51285"/>
    </source>
</evidence>
<feature type="binding site" evidence="17">
    <location>
        <position position="134"/>
    </location>
    <ligand>
        <name>ATP</name>
        <dbReference type="ChEBI" id="CHEBI:30616"/>
    </ligand>
</feature>
<feature type="region of interest" description="Disordered" evidence="19">
    <location>
        <begin position="892"/>
        <end position="915"/>
    </location>
</feature>
<evidence type="ECO:0000256" key="1">
    <source>
        <dbReference type="ARBA" id="ARBA00001946"/>
    </source>
</evidence>
<keyword evidence="14 18" id="KW-0175">Coiled coil</keyword>
<dbReference type="SUPFAM" id="SSF103657">
    <property type="entry name" value="BAR/IMD domain-like"/>
    <property type="match status" value="1"/>
</dbReference>
<dbReference type="SMART" id="SM00109">
    <property type="entry name" value="C1"/>
    <property type="match status" value="1"/>
</dbReference>
<dbReference type="EMBL" id="OV696686">
    <property type="protein sequence ID" value="CAH1233604.1"/>
    <property type="molecule type" value="Genomic_DNA"/>
</dbReference>
<dbReference type="SMART" id="SM00133">
    <property type="entry name" value="S_TK_X"/>
    <property type="match status" value="1"/>
</dbReference>
<dbReference type="InterPro" id="IPR000961">
    <property type="entry name" value="AGC-kinase_C"/>
</dbReference>
<dbReference type="InterPro" id="IPR001849">
    <property type="entry name" value="PH_domain"/>
</dbReference>
<dbReference type="InterPro" id="IPR011993">
    <property type="entry name" value="PH-like_dom_sf"/>
</dbReference>
<dbReference type="InterPro" id="IPR046349">
    <property type="entry name" value="C1-like_sf"/>
</dbReference>
<organism evidence="25 26">
    <name type="scientific">Branchiostoma lanceolatum</name>
    <name type="common">Common lancelet</name>
    <name type="synonym">Amphioxus lanceolatum</name>
    <dbReference type="NCBI Taxonomy" id="7740"/>
    <lineage>
        <taxon>Eukaryota</taxon>
        <taxon>Metazoa</taxon>
        <taxon>Chordata</taxon>
        <taxon>Cephalochordata</taxon>
        <taxon>Leptocardii</taxon>
        <taxon>Amphioxiformes</taxon>
        <taxon>Branchiostomatidae</taxon>
        <taxon>Branchiostoma</taxon>
    </lineage>
</organism>
<dbReference type="OrthoDB" id="5919042at2759"/>
<keyword evidence="9 17" id="KW-0547">Nucleotide-binding</keyword>
<sequence length="2182" mass="247788">MTKAQFSRIFAGIDQRKLKMSESKEEAISSRLVRLNQLIMGKGMPRTGSSVLPHRDALLDSFMVLLEECSSDVLVKENKHVSAFVRKFRNKAKEVQNMRPSLTDFETKTVIGRGHFGEVQLVRERCTGDMYAMKVLKKSDILSQESVAFFEEERDIMAKACSPWITSLQYAFQDTASLYLVMDFHPGGDLLNLLSRHDDVFEEKMAQFYLAEMVQALHCLHLMGYVHRDVKPDNILIDRTGHIKLADFGSAARISKQQTVEARMPVGTPDYIAPEVLMSMNGSSQDYGVGCDWWSLGVVAYEMLFGDTPFSDESVVKTYSNIMNHKVSLKFPGETRVSKEAKELIQCLCCESRDRLSYEEITCLPFFTRVDWSNLRDSVPPYVPVVGCEDDTSNFERFEPELRLPNVELFRSQRGQISGKDLPFVGFTFIKDLSGPLTRHRSTAAVNSPVSNALVEKRLVQKTRELQDLQEKCHQLETKEASLKNTLKKLESRLTEKDSLSTQMEMERDSIEKQLVDYVTEITNLKRCLELERNHLAQTDMKAIGLLEEVRQQGKLAQELQDQEFKAELSAHLQTISQLEHDRFVAARRAETLEIELRQEHDSFEASKQKVAELQAKVSKLTADSIAKTSELHEKLSEGFREKDAHQEKKEQELQTKIEFLENKLKMTEAKQCGGEQEAIRLREELSAQMLTTAEKKKLVSKLESKVQSLEDLVTELKKVQENKTELKKAEENRKQETQTRQKNQMDEVQHQNQQLAAQKRRLEEQARKCREAEEKLTLELKNKSSQLSEKTEMICQLESRLKVLNSRLTEQRKTEENRQTQAQRVSDLTQEKLYLESQKALLEEKISTGKKAEAKLRKELGEREMTISKQRDLQGQLESKVKVLESQLKEQQKTVKDKSQEAKSRQQQEKQFGEMKEENLYLTAAKARLEEQVLGCKEAEAGLREELNDKDSAISTHLESIGRLHSKMKVLEGEVKDLRKKEEDRNKESRFRQAKEELFTDMKQQKLYLETQKGQLETQKGQLEQQLLSSKNTQEKLQGEIRSLKDKLAESTDQYEKQLKGARKELSQAKADVSKDTAKSQTVEHLRTKLHIMEKELALERKTKEEKLAKLQSEKEDVEDSFNKLRDSCEVVTELEEQLKQMAEQCAFLECKHAQLEEQVQDMAEDRESAQGEIQQLKNSLTEQKQLCASQKVNIDVLKTTCTTLEEQIEALESLNEELEEKERGWQELKASLQKKSLSAETKLQDLEGQLRTEKLARSSAEEKLKKVTEAMETAISCHQQQLHSLQQHLQESDEQGRKFLQDLNESERKLAMIKLTNDGLQRKLAQEKSTNDRLTEENDKLQDQVTSLKATNFQLTQGLETAVERGEHLQTEKADLENQMEAILMTHSHESVKTMSTIAQQTKLIDFLQAKTDGTGKKKKVLGLFHKGKDAPATPAAMPLQYKELQQKLEQEKQRSSDLQQQITQLKAQLYSTISTRGTCSQGDRTMSEAQSTSVLSAIVMSPSQQPNSLKETHNTQTAPESPQGPTRGPKERMHHNIPHRFHTGISMRGAKCAVCLDTIHFGRQATKCHECKAVCHAKCAACLPSTCGLPSQFVEHFRMSVRRKKQKSAMNLSADDSMQMEGWLKVPRNNKMGWDKRWCTLQGCKLLVYDMDNKDRTLCDEFDLCPEDRTISIHSAVTAAELINTAKTDLPYIIKLESHPCTTCWPGRTLHLMALSFPDKQHWAAALEAAVSTDSMDTDGEEKKLRGNILLKLDGDGRVDINSSLLLNDRTLLLGCEEGLFATTLPVSKKKGLTQLGGVGSVFQMLLLQEIDLMLMIAGPERLLYHVDLKHLRTKVAQASVSVPTIQTRAVEGLEGCHLFSVGKVDDCLYLCAATLNTLHVLKYNSKTNNFCKMQGIQTSETCSCVQFTSRGFIFGSDKFLHVNPMTGQVTEFLDKTDTSLAFAIFGASQCDSFPVAVLRVSPEDCAEEEYLLCFHEFGVFVDKSGRRSNAEDLKWTRLPLSFAYREPYLFVTHFNSLEVIEIKQTGVFESAGCRTFMELASPRYIGSAQAAGAIYLTSSTESRTEVLVLQGRHDNTRPENRRSTRGSNRSKKRPHDENTPDDLSSKLARTASWSPSGDISVSGPLRRSARYSNTSSELSVSPSSRSSMSSVTAMLHSPCNPFTRSTRRRSHAAAKQDS</sequence>
<dbReference type="GO" id="GO:0000281">
    <property type="term" value="P:mitotic cytokinesis"/>
    <property type="evidence" value="ECO:0007669"/>
    <property type="project" value="InterPro"/>
</dbReference>
<dbReference type="PROSITE" id="PS51285">
    <property type="entry name" value="AGC_KINASE_CTER"/>
    <property type="match status" value="1"/>
</dbReference>
<evidence type="ECO:0000256" key="19">
    <source>
        <dbReference type="SAM" id="MobiDB-lite"/>
    </source>
</evidence>
<accession>A0A8J9W5C9</accession>
<keyword evidence="26" id="KW-1185">Reference proteome</keyword>
<feature type="region of interest" description="Disordered" evidence="19">
    <location>
        <begin position="1505"/>
        <end position="1537"/>
    </location>
</feature>
<evidence type="ECO:0000313" key="25">
    <source>
        <dbReference type="EMBL" id="CAH1233604.1"/>
    </source>
</evidence>
<feature type="coiled-coil region" evidence="18">
    <location>
        <begin position="1444"/>
        <end position="1471"/>
    </location>
</feature>
<comment type="cofactor">
    <cofactor evidence="1">
        <name>Mg(2+)</name>
        <dbReference type="ChEBI" id="CHEBI:18420"/>
    </cofactor>
</comment>
<dbReference type="Gene3D" id="2.30.29.30">
    <property type="entry name" value="Pleckstrin-homology domain (PH domain)/Phosphotyrosine-binding domain (PTB)"/>
    <property type="match status" value="1"/>
</dbReference>
<evidence type="ECO:0000256" key="9">
    <source>
        <dbReference type="ARBA" id="ARBA00022741"/>
    </source>
</evidence>
<feature type="domain" description="AGC-kinase C-terminal" evidence="24">
    <location>
        <begin position="368"/>
        <end position="439"/>
    </location>
</feature>